<dbReference type="PANTHER" id="PTHR43861">
    <property type="entry name" value="TRANS-ACONITATE 2-METHYLTRANSFERASE-RELATED"/>
    <property type="match status" value="1"/>
</dbReference>
<comment type="caution">
    <text evidence="4">The sequence shown here is derived from an EMBL/GenBank/DDBJ whole genome shotgun (WGS) entry which is preliminary data.</text>
</comment>
<evidence type="ECO:0000256" key="1">
    <source>
        <dbReference type="ARBA" id="ARBA00022603"/>
    </source>
</evidence>
<keyword evidence="2 4" id="KW-0808">Transferase</keyword>
<accession>A0A554VMC8</accession>
<dbReference type="OrthoDB" id="9789123at2"/>
<dbReference type="AlphaFoldDB" id="A0A554VMC8"/>
<dbReference type="GO" id="GO:0008168">
    <property type="term" value="F:methyltransferase activity"/>
    <property type="evidence" value="ECO:0007669"/>
    <property type="project" value="UniProtKB-KW"/>
</dbReference>
<keyword evidence="5" id="KW-1185">Reference proteome</keyword>
<dbReference type="RefSeq" id="WP_143916201.1">
    <property type="nucleotide sequence ID" value="NZ_CANMIK010000002.1"/>
</dbReference>
<sequence>MDKTKIAIEIFDKFAKVYQDKYMDLAMYHDTFDLFWESIEKKNAEVLEVGCGPGNITKYMLQKRPDFKLLATDVSSKMIELAKINNPTTQIEMLDCRKITTLTQKYDAIISGFCLPYLSKEDALQFIQDVSVVLKPNGIFYVSTMEDDYSKSGFTQPSSGGKQEIYIHYHEAGYLIEALTGNGFTIMDKRRKTHPQYKDTTTKDLIIIAKKG</sequence>
<dbReference type="Proteomes" id="UP000318833">
    <property type="component" value="Unassembled WGS sequence"/>
</dbReference>
<dbReference type="CDD" id="cd02440">
    <property type="entry name" value="AdoMet_MTases"/>
    <property type="match status" value="1"/>
</dbReference>
<dbReference type="InterPro" id="IPR029063">
    <property type="entry name" value="SAM-dependent_MTases_sf"/>
</dbReference>
<evidence type="ECO:0000259" key="3">
    <source>
        <dbReference type="Pfam" id="PF13649"/>
    </source>
</evidence>
<proteinExistence type="predicted"/>
<dbReference type="SUPFAM" id="SSF53335">
    <property type="entry name" value="S-adenosyl-L-methionine-dependent methyltransferases"/>
    <property type="match status" value="1"/>
</dbReference>
<dbReference type="InterPro" id="IPR041698">
    <property type="entry name" value="Methyltransf_25"/>
</dbReference>
<dbReference type="PANTHER" id="PTHR43861:SF1">
    <property type="entry name" value="TRANS-ACONITATE 2-METHYLTRANSFERASE"/>
    <property type="match status" value="1"/>
</dbReference>
<dbReference type="GO" id="GO:0032259">
    <property type="term" value="P:methylation"/>
    <property type="evidence" value="ECO:0007669"/>
    <property type="project" value="UniProtKB-KW"/>
</dbReference>
<evidence type="ECO:0000313" key="4">
    <source>
        <dbReference type="EMBL" id="TSE09360.1"/>
    </source>
</evidence>
<dbReference type="Gene3D" id="3.40.50.150">
    <property type="entry name" value="Vaccinia Virus protein VP39"/>
    <property type="match status" value="1"/>
</dbReference>
<protein>
    <submittedName>
        <fullName evidence="4">Class I SAM-dependent methyltransferase</fullName>
    </submittedName>
</protein>
<evidence type="ECO:0000313" key="5">
    <source>
        <dbReference type="Proteomes" id="UP000318833"/>
    </source>
</evidence>
<reference evidence="4 5" key="1">
    <citation type="submission" date="2019-07" db="EMBL/GenBank/DDBJ databases">
        <title>The draft genome sequence of Aquimarina algiphila M91.</title>
        <authorList>
            <person name="Meng X."/>
        </authorList>
    </citation>
    <scope>NUCLEOTIDE SEQUENCE [LARGE SCALE GENOMIC DNA]</scope>
    <source>
        <strain evidence="4 5">M91</strain>
    </source>
</reference>
<gene>
    <name evidence="4" type="ORF">FOF46_08890</name>
</gene>
<evidence type="ECO:0000256" key="2">
    <source>
        <dbReference type="ARBA" id="ARBA00022679"/>
    </source>
</evidence>
<name>A0A554VMC8_9FLAO</name>
<dbReference type="Pfam" id="PF13649">
    <property type="entry name" value="Methyltransf_25"/>
    <property type="match status" value="1"/>
</dbReference>
<feature type="domain" description="Methyltransferase" evidence="3">
    <location>
        <begin position="46"/>
        <end position="138"/>
    </location>
</feature>
<keyword evidence="1 4" id="KW-0489">Methyltransferase</keyword>
<organism evidence="4 5">
    <name type="scientific">Aquimarina algiphila</name>
    <dbReference type="NCBI Taxonomy" id="2047982"/>
    <lineage>
        <taxon>Bacteria</taxon>
        <taxon>Pseudomonadati</taxon>
        <taxon>Bacteroidota</taxon>
        <taxon>Flavobacteriia</taxon>
        <taxon>Flavobacteriales</taxon>
        <taxon>Flavobacteriaceae</taxon>
        <taxon>Aquimarina</taxon>
    </lineage>
</organism>
<dbReference type="EMBL" id="VLNR01000014">
    <property type="protein sequence ID" value="TSE09360.1"/>
    <property type="molecule type" value="Genomic_DNA"/>
</dbReference>